<keyword evidence="3" id="KW-0560">Oxidoreductase</keyword>
<protein>
    <submittedName>
        <fullName evidence="8">Aldo/keto reductase</fullName>
    </submittedName>
</protein>
<evidence type="ECO:0000256" key="2">
    <source>
        <dbReference type="ARBA" id="ARBA00022857"/>
    </source>
</evidence>
<dbReference type="CDD" id="cd19157">
    <property type="entry name" value="AKR_AKR5G1-3"/>
    <property type="match status" value="1"/>
</dbReference>
<evidence type="ECO:0000259" key="7">
    <source>
        <dbReference type="Pfam" id="PF00248"/>
    </source>
</evidence>
<proteinExistence type="inferred from homology"/>
<dbReference type="PANTHER" id="PTHR43827:SF3">
    <property type="entry name" value="NADP-DEPENDENT OXIDOREDUCTASE DOMAIN-CONTAINING PROTEIN"/>
    <property type="match status" value="1"/>
</dbReference>
<feature type="binding site" evidence="5">
    <location>
        <position position="115"/>
    </location>
    <ligand>
        <name>substrate</name>
    </ligand>
</feature>
<evidence type="ECO:0000313" key="8">
    <source>
        <dbReference type="EMBL" id="SEQ46282.1"/>
    </source>
</evidence>
<dbReference type="InterPro" id="IPR036812">
    <property type="entry name" value="NAD(P)_OxRdtase_dom_sf"/>
</dbReference>
<evidence type="ECO:0000256" key="6">
    <source>
        <dbReference type="PIRSR" id="PIRSR000097-3"/>
    </source>
</evidence>
<dbReference type="PANTHER" id="PTHR43827">
    <property type="entry name" value="2,5-DIKETO-D-GLUCONIC ACID REDUCTASE"/>
    <property type="match status" value="1"/>
</dbReference>
<dbReference type="PIRSF" id="PIRSF000097">
    <property type="entry name" value="AKR"/>
    <property type="match status" value="1"/>
</dbReference>
<feature type="active site" description="Proton donor" evidence="4">
    <location>
        <position position="57"/>
    </location>
</feature>
<name>A0A1H9G857_9FLAO</name>
<dbReference type="InterPro" id="IPR020471">
    <property type="entry name" value="AKR"/>
</dbReference>
<dbReference type="PRINTS" id="PR00069">
    <property type="entry name" value="ALDKETRDTASE"/>
</dbReference>
<dbReference type="Pfam" id="PF00248">
    <property type="entry name" value="Aldo_ket_red"/>
    <property type="match status" value="1"/>
</dbReference>
<accession>A0A1H9G857</accession>
<dbReference type="AlphaFoldDB" id="A0A1H9G857"/>
<organism evidence="8 9">
    <name type="scientific">Hyunsoonleella jejuensis</name>
    <dbReference type="NCBI Taxonomy" id="419940"/>
    <lineage>
        <taxon>Bacteria</taxon>
        <taxon>Pseudomonadati</taxon>
        <taxon>Bacteroidota</taxon>
        <taxon>Flavobacteriia</taxon>
        <taxon>Flavobacteriales</taxon>
        <taxon>Flavobacteriaceae</taxon>
    </lineage>
</organism>
<dbReference type="PROSITE" id="PS00062">
    <property type="entry name" value="ALDOKETO_REDUCTASE_2"/>
    <property type="match status" value="1"/>
</dbReference>
<evidence type="ECO:0000256" key="5">
    <source>
        <dbReference type="PIRSR" id="PIRSR000097-2"/>
    </source>
</evidence>
<dbReference type="OrthoDB" id="9804790at2"/>
<dbReference type="Gene3D" id="3.20.20.100">
    <property type="entry name" value="NADP-dependent oxidoreductase domain"/>
    <property type="match status" value="1"/>
</dbReference>
<dbReference type="InterPro" id="IPR023210">
    <property type="entry name" value="NADP_OxRdtase_dom"/>
</dbReference>
<sequence>MDKKITDITGTFKLQNGVEMPYLGLGTYMPKDRYEVTNSVKLALENGYRHIDTAAIYRNENDVRLGIEASNINREDIFLTTKVWNSDHGYDKTFKAFERSLANLQMDYVDLYLVHWPVVGLYKETWRALEELYKQGRVRAIGVCNFLKHQLEDLMGDAEIIPMVNQMEFHPYLVQQELLDFCKQHKIQYQAWSPLMQGKVFEIPEIQKLAKKYGKSIAQVILRYDLQKGVITIPKSCREERIIGNADLFDFEISESDMDFIDSLDRNFRTGPNPDDFEWSVVL</sequence>
<comment type="similarity">
    <text evidence="1">Belongs to the aldo/keto reductase family.</text>
</comment>
<dbReference type="RefSeq" id="WP_092578530.1">
    <property type="nucleotide sequence ID" value="NZ_FOFN01000002.1"/>
</dbReference>
<evidence type="ECO:0000256" key="3">
    <source>
        <dbReference type="ARBA" id="ARBA00023002"/>
    </source>
</evidence>
<dbReference type="InterPro" id="IPR018170">
    <property type="entry name" value="Aldo/ket_reductase_CS"/>
</dbReference>
<gene>
    <name evidence="8" type="ORF">SAMN05421824_1720</name>
</gene>
<reference evidence="8 9" key="1">
    <citation type="submission" date="2016-10" db="EMBL/GenBank/DDBJ databases">
        <authorList>
            <person name="de Groot N.N."/>
        </authorList>
    </citation>
    <scope>NUCLEOTIDE SEQUENCE [LARGE SCALE GENOMIC DNA]</scope>
    <source>
        <strain evidence="8 9">DSM 21035</strain>
    </source>
</reference>
<dbReference type="SUPFAM" id="SSF51430">
    <property type="entry name" value="NAD(P)-linked oxidoreductase"/>
    <property type="match status" value="1"/>
</dbReference>
<evidence type="ECO:0000256" key="4">
    <source>
        <dbReference type="PIRSR" id="PIRSR000097-1"/>
    </source>
</evidence>
<dbReference type="STRING" id="419940.SAMN05421824_1720"/>
<feature type="domain" description="NADP-dependent oxidoreductase" evidence="7">
    <location>
        <begin position="24"/>
        <end position="265"/>
    </location>
</feature>
<evidence type="ECO:0000313" key="9">
    <source>
        <dbReference type="Proteomes" id="UP000198999"/>
    </source>
</evidence>
<dbReference type="Proteomes" id="UP000198999">
    <property type="component" value="Unassembled WGS sequence"/>
</dbReference>
<evidence type="ECO:0000256" key="1">
    <source>
        <dbReference type="ARBA" id="ARBA00007905"/>
    </source>
</evidence>
<dbReference type="InterPro" id="IPR044500">
    <property type="entry name" value="AKR5G"/>
</dbReference>
<keyword evidence="2" id="KW-0521">NADP</keyword>
<dbReference type="GO" id="GO:0016616">
    <property type="term" value="F:oxidoreductase activity, acting on the CH-OH group of donors, NAD or NADP as acceptor"/>
    <property type="evidence" value="ECO:0007669"/>
    <property type="project" value="UniProtKB-ARBA"/>
</dbReference>
<feature type="site" description="Lowers pKa of active site Tyr" evidence="6">
    <location>
        <position position="82"/>
    </location>
</feature>
<dbReference type="FunFam" id="3.20.20.100:FF:000015">
    <property type="entry name" value="Oxidoreductase, aldo/keto reductase family"/>
    <property type="match status" value="1"/>
</dbReference>
<dbReference type="EMBL" id="FOFN01000002">
    <property type="protein sequence ID" value="SEQ46282.1"/>
    <property type="molecule type" value="Genomic_DNA"/>
</dbReference>
<keyword evidence="9" id="KW-1185">Reference proteome</keyword>